<protein>
    <recommendedName>
        <fullName evidence="5">polynucleotide adenylyltransferase</fullName>
        <ecNumber evidence="5">2.7.7.19</ecNumber>
    </recommendedName>
</protein>
<evidence type="ECO:0000256" key="1">
    <source>
        <dbReference type="ARBA" id="ARBA00001936"/>
    </source>
</evidence>
<dbReference type="FunFam" id="3.30.460.10:FF:000002">
    <property type="entry name" value="Poly(A) polymerase alpha, putative"/>
    <property type="match status" value="1"/>
</dbReference>
<dbReference type="AlphaFoldDB" id="A0A1J3HZN0"/>
<dbReference type="Gene3D" id="3.30.460.10">
    <property type="entry name" value="Beta Polymerase, domain 2"/>
    <property type="match status" value="1"/>
</dbReference>
<dbReference type="PANTHER" id="PTHR10682:SF31">
    <property type="entry name" value="NUCLEAR POLY(A) POLYMERASE 2"/>
    <property type="match status" value="1"/>
</dbReference>
<evidence type="ECO:0000256" key="5">
    <source>
        <dbReference type="ARBA" id="ARBA00012388"/>
    </source>
</evidence>
<keyword evidence="7" id="KW-0808">Transferase</keyword>
<dbReference type="GO" id="GO:0005634">
    <property type="term" value="C:nucleus"/>
    <property type="evidence" value="ECO:0007669"/>
    <property type="project" value="UniProtKB-SubCell"/>
</dbReference>
<dbReference type="InterPro" id="IPR048840">
    <property type="entry name" value="PolA_pol_NTPase"/>
</dbReference>
<dbReference type="GO" id="GO:0006397">
    <property type="term" value="P:mRNA processing"/>
    <property type="evidence" value="ECO:0007669"/>
    <property type="project" value="UniProtKB-KW"/>
</dbReference>
<accession>A0A1J3HZN0</accession>
<dbReference type="EMBL" id="GEVL01003919">
    <property type="protein sequence ID" value="JAU73422.1"/>
    <property type="molecule type" value="Transcribed_RNA"/>
</dbReference>
<feature type="domain" description="Poly(A) polymerase nucleotidyltransferase" evidence="14">
    <location>
        <begin position="17"/>
        <end position="177"/>
    </location>
</feature>
<evidence type="ECO:0000256" key="12">
    <source>
        <dbReference type="ARBA" id="ARBA00022842"/>
    </source>
</evidence>
<keyword evidence="12" id="KW-0460">Magnesium</keyword>
<evidence type="ECO:0000256" key="6">
    <source>
        <dbReference type="ARBA" id="ARBA00022664"/>
    </source>
</evidence>
<keyword evidence="13" id="KW-0539">Nucleus</keyword>
<evidence type="ECO:0000256" key="9">
    <source>
        <dbReference type="ARBA" id="ARBA00022723"/>
    </source>
</evidence>
<keyword evidence="6" id="KW-0507">mRNA processing</keyword>
<keyword evidence="8" id="KW-0548">Nucleotidyltransferase</keyword>
<evidence type="ECO:0000256" key="7">
    <source>
        <dbReference type="ARBA" id="ARBA00022679"/>
    </source>
</evidence>
<reference evidence="15" key="1">
    <citation type="submission" date="2016-07" db="EMBL/GenBank/DDBJ databases">
        <title>De novo transcriptome assembly of four accessions of the metal hyperaccumulator plant Noccaea caerulescens.</title>
        <authorList>
            <person name="Blande D."/>
            <person name="Halimaa P."/>
            <person name="Tervahauta A.I."/>
            <person name="Aarts M.G."/>
            <person name="Karenlampi S.O."/>
        </authorList>
    </citation>
    <scope>NUCLEOTIDE SEQUENCE</scope>
</reference>
<sequence>MVATQRSDDEAATKSYGITKPLSVAGPSKADLKRNLELEKFLVDEGLYESEEETMRREEVLGRIDQIVKHWVKQLTRQRGYTDQMVEDANAVIFTFGSYRLGVHGPGADIDTLCVGPSYVNREEDFFTILRDILAEMEEVTEIQPVTDAHVPVMKFKFQGISIDLLYASISLLVVPQVVSI</sequence>
<comment type="cofactor">
    <cofactor evidence="1">
        <name>Mn(2+)</name>
        <dbReference type="ChEBI" id="CHEBI:29035"/>
    </cofactor>
</comment>
<evidence type="ECO:0000313" key="15">
    <source>
        <dbReference type="EMBL" id="JAU73422.1"/>
    </source>
</evidence>
<evidence type="ECO:0000256" key="13">
    <source>
        <dbReference type="ARBA" id="ARBA00023242"/>
    </source>
</evidence>
<evidence type="ECO:0000256" key="11">
    <source>
        <dbReference type="ARBA" id="ARBA00022840"/>
    </source>
</evidence>
<dbReference type="GO" id="GO:0046872">
    <property type="term" value="F:metal ion binding"/>
    <property type="evidence" value="ECO:0007669"/>
    <property type="project" value="UniProtKB-KW"/>
</dbReference>
<keyword evidence="9" id="KW-0479">Metal-binding</keyword>
<dbReference type="SUPFAM" id="SSF81301">
    <property type="entry name" value="Nucleotidyltransferase"/>
    <property type="match status" value="1"/>
</dbReference>
<evidence type="ECO:0000256" key="2">
    <source>
        <dbReference type="ARBA" id="ARBA00001946"/>
    </source>
</evidence>
<keyword evidence="10" id="KW-0547">Nucleotide-binding</keyword>
<keyword evidence="11" id="KW-0067">ATP-binding</keyword>
<organism evidence="15">
    <name type="scientific">Noccaea caerulescens</name>
    <name type="common">Alpine penny-cress</name>
    <name type="synonym">Thlaspi caerulescens</name>
    <dbReference type="NCBI Taxonomy" id="107243"/>
    <lineage>
        <taxon>Eukaryota</taxon>
        <taxon>Viridiplantae</taxon>
        <taxon>Streptophyta</taxon>
        <taxon>Embryophyta</taxon>
        <taxon>Tracheophyta</taxon>
        <taxon>Spermatophyta</taxon>
        <taxon>Magnoliopsida</taxon>
        <taxon>eudicotyledons</taxon>
        <taxon>Gunneridae</taxon>
        <taxon>Pentapetalae</taxon>
        <taxon>rosids</taxon>
        <taxon>malvids</taxon>
        <taxon>Brassicales</taxon>
        <taxon>Brassicaceae</taxon>
        <taxon>Coluteocarpeae</taxon>
        <taxon>Noccaea</taxon>
    </lineage>
</organism>
<comment type="cofactor">
    <cofactor evidence="2">
        <name>Mg(2+)</name>
        <dbReference type="ChEBI" id="CHEBI:18420"/>
    </cofactor>
</comment>
<dbReference type="GO" id="GO:0005524">
    <property type="term" value="F:ATP binding"/>
    <property type="evidence" value="ECO:0007669"/>
    <property type="project" value="UniProtKB-KW"/>
</dbReference>
<evidence type="ECO:0000256" key="8">
    <source>
        <dbReference type="ARBA" id="ARBA00022695"/>
    </source>
</evidence>
<comment type="subcellular location">
    <subcellularLocation>
        <location evidence="3">Nucleus</location>
    </subcellularLocation>
</comment>
<dbReference type="CDD" id="cd05402">
    <property type="entry name" value="NT_PAP_TUTase"/>
    <property type="match status" value="1"/>
</dbReference>
<proteinExistence type="inferred from homology"/>
<dbReference type="Pfam" id="PF20750">
    <property type="entry name" value="PAP_NTPase"/>
    <property type="match status" value="1"/>
</dbReference>
<dbReference type="GO" id="GO:1990817">
    <property type="term" value="F:poly(A) RNA polymerase activity"/>
    <property type="evidence" value="ECO:0007669"/>
    <property type="project" value="UniProtKB-EC"/>
</dbReference>
<dbReference type="InterPro" id="IPR043519">
    <property type="entry name" value="NT_sf"/>
</dbReference>
<evidence type="ECO:0000256" key="4">
    <source>
        <dbReference type="ARBA" id="ARBA00010912"/>
    </source>
</evidence>
<dbReference type="PANTHER" id="PTHR10682">
    <property type="entry name" value="POLY A POLYMERASE"/>
    <property type="match status" value="1"/>
</dbReference>
<name>A0A1J3HZN0_NOCCA</name>
<evidence type="ECO:0000256" key="3">
    <source>
        <dbReference type="ARBA" id="ARBA00004123"/>
    </source>
</evidence>
<evidence type="ECO:0000256" key="10">
    <source>
        <dbReference type="ARBA" id="ARBA00022741"/>
    </source>
</evidence>
<comment type="similarity">
    <text evidence="4">Belongs to the poly(A) polymerase family.</text>
</comment>
<evidence type="ECO:0000259" key="14">
    <source>
        <dbReference type="Pfam" id="PF20750"/>
    </source>
</evidence>
<gene>
    <name evidence="15" type="ORF">LE_TR17217_c1_g1_i1_g.55397</name>
</gene>
<dbReference type="EC" id="2.7.7.19" evidence="5"/>